<keyword evidence="2" id="KW-1185">Reference proteome</keyword>
<dbReference type="Proteomes" id="UP000318431">
    <property type="component" value="Unassembled WGS sequence"/>
</dbReference>
<dbReference type="EMBL" id="VLLB01000008">
    <property type="protein sequence ID" value="TWI62565.1"/>
    <property type="molecule type" value="Genomic_DNA"/>
</dbReference>
<dbReference type="OrthoDB" id="1420066at2"/>
<protein>
    <submittedName>
        <fullName evidence="1">Uncharacterized protein</fullName>
    </submittedName>
</protein>
<evidence type="ECO:0000313" key="2">
    <source>
        <dbReference type="Proteomes" id="UP000318431"/>
    </source>
</evidence>
<comment type="caution">
    <text evidence="1">The sequence shown here is derived from an EMBL/GenBank/DDBJ whole genome shotgun (WGS) entry which is preliminary data.</text>
</comment>
<organism evidence="1 2">
    <name type="scientific">Pseudoduganella lurida</name>
    <dbReference type="NCBI Taxonomy" id="1036180"/>
    <lineage>
        <taxon>Bacteria</taxon>
        <taxon>Pseudomonadati</taxon>
        <taxon>Pseudomonadota</taxon>
        <taxon>Betaproteobacteria</taxon>
        <taxon>Burkholderiales</taxon>
        <taxon>Oxalobacteraceae</taxon>
        <taxon>Telluria group</taxon>
        <taxon>Pseudoduganella</taxon>
    </lineage>
</organism>
<gene>
    <name evidence="1" type="ORF">IP91_04086</name>
</gene>
<accession>A0A562R0G6</accession>
<sequence>MPRSIQTCDFLSRKRARKRAMRIARRRKKALDRYRRYCDHLARFGSKSKIIDLLANACSVDVNEKLSQIVAKVPQTFSIIEDPARSVAWILHFAKHMRIDKVKRVEIDQSKLEIYDLAANSLLDIVAYESRKERRYRGSKIYIGGRYPLDPNIKRFVKSMGVIKHLNIVHEKATASESANLRLFDRRCRHYDPKQDPTKPDAKAKVVAGFVDHFNICLKDHNRVLTHSARHKLCEYISEILCNAEDHPGLVDWTVQGYLDNSLEVPVCEIAIFNFGKSIAETLSDLPDNSYTRTQIDPYIKLHAGQGFFGLGWRLPDLLTLVALQSHVSSKNNTVKDSRGQGSVDLIDFFQKVHRECAPESKVQAKMAIVSGGTYILFDGTYAMRETQNRGKVIAFNRMNDLNSKPDAQFVRSLKGVHFPGTIISIRFPLGAASTVALGDN</sequence>
<dbReference type="RefSeq" id="WP_145651416.1">
    <property type="nucleotide sequence ID" value="NZ_VLLB01000008.1"/>
</dbReference>
<name>A0A562R0G6_9BURK</name>
<dbReference type="AlphaFoldDB" id="A0A562R0G6"/>
<reference evidence="1 2" key="1">
    <citation type="journal article" date="2015" name="Stand. Genomic Sci.">
        <title>Genomic Encyclopedia of Bacterial and Archaeal Type Strains, Phase III: the genomes of soil and plant-associated and newly described type strains.</title>
        <authorList>
            <person name="Whitman W.B."/>
            <person name="Woyke T."/>
            <person name="Klenk H.P."/>
            <person name="Zhou Y."/>
            <person name="Lilburn T.G."/>
            <person name="Beck B.J."/>
            <person name="De Vos P."/>
            <person name="Vandamme P."/>
            <person name="Eisen J.A."/>
            <person name="Garrity G."/>
            <person name="Hugenholtz P."/>
            <person name="Kyrpides N.C."/>
        </authorList>
    </citation>
    <scope>NUCLEOTIDE SEQUENCE [LARGE SCALE GENOMIC DNA]</scope>
    <source>
        <strain evidence="1 2">CGMCC 1.10822</strain>
    </source>
</reference>
<proteinExistence type="predicted"/>
<evidence type="ECO:0000313" key="1">
    <source>
        <dbReference type="EMBL" id="TWI62565.1"/>
    </source>
</evidence>